<dbReference type="AlphaFoldDB" id="A0A847RXT4"/>
<dbReference type="RefSeq" id="WP_168873854.1">
    <property type="nucleotide sequence ID" value="NZ_JABAIA010000003.1"/>
</dbReference>
<dbReference type="Proteomes" id="UP000570474">
    <property type="component" value="Unassembled WGS sequence"/>
</dbReference>
<keyword evidence="1" id="KW-0472">Membrane</keyword>
<feature type="transmembrane region" description="Helical" evidence="1">
    <location>
        <begin position="15"/>
        <end position="35"/>
    </location>
</feature>
<organism evidence="2 3">
    <name type="scientific">Chitinophaga varians</name>
    <dbReference type="NCBI Taxonomy" id="2202339"/>
    <lineage>
        <taxon>Bacteria</taxon>
        <taxon>Pseudomonadati</taxon>
        <taxon>Bacteroidota</taxon>
        <taxon>Chitinophagia</taxon>
        <taxon>Chitinophagales</taxon>
        <taxon>Chitinophagaceae</taxon>
        <taxon>Chitinophaga</taxon>
    </lineage>
</organism>
<dbReference type="EMBL" id="JABAIA010000003">
    <property type="protein sequence ID" value="NLR67913.1"/>
    <property type="molecule type" value="Genomic_DNA"/>
</dbReference>
<keyword evidence="1" id="KW-0812">Transmembrane</keyword>
<dbReference type="InterPro" id="IPR022276">
    <property type="entry name" value="Conjug_transposon_TraK"/>
</dbReference>
<evidence type="ECO:0000313" key="3">
    <source>
        <dbReference type="Proteomes" id="UP000570474"/>
    </source>
</evidence>
<proteinExistence type="predicted"/>
<sequence length="207" mass="23676">MLEQLKNIDSAFKHIRLFSIVLVISSVFLGGFSIYRCTVYAEAVGKRIFVITNSGKALEAIAANRRDNMQVECRDHVKVFHELFFSLLPDDKAIENQISKALYLADRSAKIQYDNLKESGYYKQVVGGNISQELTIDSISVSTVEQPFHFTFYGKQKIIRPTSTVLRDLITTGEIRVLQDRTDANSHGLLIEKWEIVRNNDLQIFKR</sequence>
<name>A0A847RXT4_9BACT</name>
<dbReference type="NCBIfam" id="TIGR03781">
    <property type="entry name" value="Bac_Flav_CT_K"/>
    <property type="match status" value="1"/>
</dbReference>
<gene>
    <name evidence="2" type="primary">traK</name>
    <name evidence="2" type="ORF">HGH92_26650</name>
</gene>
<accession>A0A847RXT4</accession>
<reference evidence="2 3" key="1">
    <citation type="submission" date="2020-04" db="EMBL/GenBank/DDBJ databases">
        <authorList>
            <person name="Yin C."/>
        </authorList>
    </citation>
    <scope>NUCLEOTIDE SEQUENCE [LARGE SCALE GENOMIC DNA]</scope>
    <source>
        <strain evidence="2 3">Ae27</strain>
    </source>
</reference>
<comment type="caution">
    <text evidence="2">The sequence shown here is derived from an EMBL/GenBank/DDBJ whole genome shotgun (WGS) entry which is preliminary data.</text>
</comment>
<keyword evidence="1" id="KW-1133">Transmembrane helix</keyword>
<evidence type="ECO:0000256" key="1">
    <source>
        <dbReference type="SAM" id="Phobius"/>
    </source>
</evidence>
<keyword evidence="3" id="KW-1185">Reference proteome</keyword>
<evidence type="ECO:0000313" key="2">
    <source>
        <dbReference type="EMBL" id="NLR67913.1"/>
    </source>
</evidence>
<protein>
    <submittedName>
        <fullName evidence="2">Conjugative transposon protein TraK</fullName>
    </submittedName>
</protein>